<evidence type="ECO:0000313" key="9">
    <source>
        <dbReference type="EMBL" id="MBW17238.1"/>
    </source>
</evidence>
<dbReference type="PROSITE" id="PS52031">
    <property type="entry name" value="GG_LECTIN"/>
    <property type="match status" value="1"/>
</dbReference>
<evidence type="ECO:0000256" key="4">
    <source>
        <dbReference type="ARBA" id="ARBA00022729"/>
    </source>
</evidence>
<keyword evidence="7" id="KW-0812">Transmembrane</keyword>
<dbReference type="GO" id="GO:0005576">
    <property type="term" value="C:extracellular region"/>
    <property type="evidence" value="ECO:0007669"/>
    <property type="project" value="UniProtKB-SubCell"/>
</dbReference>
<accession>A0A2H8TVQ7</accession>
<reference evidence="9" key="1">
    <citation type="submission" date="2017-10" db="EMBL/GenBank/DDBJ databases">
        <title>Transcriptome Assembly of Sugarcane Aphid Adults.</title>
        <authorList>
            <person name="Scully E.D."/>
            <person name="Palmer N.A."/>
            <person name="Geib S.M."/>
            <person name="Sarath G."/>
            <person name="Sattler S.E."/>
        </authorList>
    </citation>
    <scope>NUCLEOTIDE SEQUENCE</scope>
    <source>
        <tissue evidence="9">Whole body</tissue>
    </source>
</reference>
<comment type="similarity">
    <text evidence="2">Belongs to the FAM3 family.</text>
</comment>
<dbReference type="EMBL" id="GFXV01005433">
    <property type="protein sequence ID" value="MBW17238.1"/>
    <property type="molecule type" value="Transcribed_RNA"/>
</dbReference>
<feature type="domain" description="ILEI/PANDER" evidence="8">
    <location>
        <begin position="177"/>
        <end position="265"/>
    </location>
</feature>
<keyword evidence="7" id="KW-1133">Transmembrane helix</keyword>
<name>A0A2H8TVQ7_9HEMI</name>
<evidence type="ECO:0000256" key="6">
    <source>
        <dbReference type="SAM" id="MobiDB-lite"/>
    </source>
</evidence>
<protein>
    <submittedName>
        <fullName evidence="9">Protein FAM3C</fullName>
    </submittedName>
</protein>
<keyword evidence="4" id="KW-0732">Signal</keyword>
<proteinExistence type="inferred from homology"/>
<comment type="subcellular location">
    <subcellularLocation>
        <location evidence="1">Secreted</location>
    </subcellularLocation>
</comment>
<keyword evidence="7" id="KW-0472">Membrane</keyword>
<dbReference type="PANTHER" id="PTHR14592">
    <property type="entry name" value="UNCHARACTERIZED FAM3"/>
    <property type="match status" value="1"/>
</dbReference>
<dbReference type="InterPro" id="IPR039220">
    <property type="entry name" value="FAM3"/>
</dbReference>
<evidence type="ECO:0000259" key="8">
    <source>
        <dbReference type="Pfam" id="PF15711"/>
    </source>
</evidence>
<feature type="transmembrane region" description="Helical" evidence="7">
    <location>
        <begin position="69"/>
        <end position="88"/>
    </location>
</feature>
<keyword evidence="3" id="KW-0964">Secreted</keyword>
<feature type="region of interest" description="Disordered" evidence="6">
    <location>
        <begin position="336"/>
        <end position="361"/>
    </location>
</feature>
<gene>
    <name evidence="9" type="primary">Fam3c_2</name>
</gene>
<dbReference type="OrthoDB" id="440755at2759"/>
<evidence type="ECO:0000256" key="5">
    <source>
        <dbReference type="ARBA" id="ARBA00023157"/>
    </source>
</evidence>
<organism evidence="9">
    <name type="scientific">Melanaphis sacchari</name>
    <dbReference type="NCBI Taxonomy" id="742174"/>
    <lineage>
        <taxon>Eukaryota</taxon>
        <taxon>Metazoa</taxon>
        <taxon>Ecdysozoa</taxon>
        <taxon>Arthropoda</taxon>
        <taxon>Hexapoda</taxon>
        <taxon>Insecta</taxon>
        <taxon>Pterygota</taxon>
        <taxon>Neoptera</taxon>
        <taxon>Paraneoptera</taxon>
        <taxon>Hemiptera</taxon>
        <taxon>Sternorrhyncha</taxon>
        <taxon>Aphidomorpha</taxon>
        <taxon>Aphidoidea</taxon>
        <taxon>Aphididae</taxon>
        <taxon>Aphidini</taxon>
        <taxon>Melanaphis</taxon>
    </lineage>
</organism>
<keyword evidence="5" id="KW-1015">Disulfide bond</keyword>
<dbReference type="InterPro" id="IPR039477">
    <property type="entry name" value="ILEI/PANDER_dom"/>
</dbReference>
<evidence type="ECO:0000256" key="1">
    <source>
        <dbReference type="ARBA" id="ARBA00004613"/>
    </source>
</evidence>
<feature type="compositionally biased region" description="Polar residues" evidence="6">
    <location>
        <begin position="351"/>
        <end position="361"/>
    </location>
</feature>
<evidence type="ECO:0000256" key="2">
    <source>
        <dbReference type="ARBA" id="ARBA00010905"/>
    </source>
</evidence>
<sequence length="361" mass="41743">MPTKYYSVYSHRYMISRNFTRKYKRKDTLGLLPVVRDLRNGAGNSVSDHSNNRTRKDDSLCDILSSPSFRFVICLIIVMVVLLYKSVYMDYFHLKNEKSSITTMKTSWNSTKMLYGYDNGKPTIEVIEILPNCGLQTICSDNAFPIHIYTGKNKTDFPRLCIMGKYVMSFNRTAGGRGINVAVIESTTYTIMDVKNFDTYEYNSSNLDEWLDHMVKVGDVVIFFTFDEASKKLTKNTRNVLYNMGSGKIQDLWYRCQWYMVTQKGIQGITPYEKITYSHKNNWANVLDEKLCVPFQITGNPIVSDDLSNQQLSFCNNTFDEYTMYCNESNEHPGSVNYGYSRSESQESHRTTTSRLLDQTE</sequence>
<dbReference type="AlphaFoldDB" id="A0A2H8TVQ7"/>
<evidence type="ECO:0000256" key="7">
    <source>
        <dbReference type="SAM" id="Phobius"/>
    </source>
</evidence>
<evidence type="ECO:0000256" key="3">
    <source>
        <dbReference type="ARBA" id="ARBA00022525"/>
    </source>
</evidence>
<dbReference type="Pfam" id="PF15711">
    <property type="entry name" value="ILEI"/>
    <property type="match status" value="1"/>
</dbReference>